<name>A0A9P3PHA2_LYOSH</name>
<feature type="compositionally biased region" description="Basic residues" evidence="1">
    <location>
        <begin position="73"/>
        <end position="82"/>
    </location>
</feature>
<sequence>MPPMHRHPSSTHFPPPHIACSVQNPSRINNLSLSPTPSHTTFVSSCDSCHSPFPRRCTHRRPSAVPHPPISSRHSRRIHRKSPAYMRV</sequence>
<protein>
    <submittedName>
        <fullName evidence="2">Uncharacterized protein</fullName>
    </submittedName>
</protein>
<organism evidence="2 3">
    <name type="scientific">Lyophyllum shimeji</name>
    <name type="common">Hon-shimeji</name>
    <name type="synonym">Tricholoma shimeji</name>
    <dbReference type="NCBI Taxonomy" id="47721"/>
    <lineage>
        <taxon>Eukaryota</taxon>
        <taxon>Fungi</taxon>
        <taxon>Dikarya</taxon>
        <taxon>Basidiomycota</taxon>
        <taxon>Agaricomycotina</taxon>
        <taxon>Agaricomycetes</taxon>
        <taxon>Agaricomycetidae</taxon>
        <taxon>Agaricales</taxon>
        <taxon>Tricholomatineae</taxon>
        <taxon>Lyophyllaceae</taxon>
        <taxon>Lyophyllum</taxon>
    </lineage>
</organism>
<evidence type="ECO:0000313" key="3">
    <source>
        <dbReference type="Proteomes" id="UP001063166"/>
    </source>
</evidence>
<accession>A0A9P3PHA2</accession>
<dbReference type="EMBL" id="BRPK01000002">
    <property type="protein sequence ID" value="GLB35476.1"/>
    <property type="molecule type" value="Genomic_DNA"/>
</dbReference>
<dbReference type="AlphaFoldDB" id="A0A9P3PHA2"/>
<feature type="region of interest" description="Disordered" evidence="1">
    <location>
        <begin position="57"/>
        <end position="88"/>
    </location>
</feature>
<proteinExistence type="predicted"/>
<evidence type="ECO:0000313" key="2">
    <source>
        <dbReference type="EMBL" id="GLB35476.1"/>
    </source>
</evidence>
<feature type="region of interest" description="Disordered" evidence="1">
    <location>
        <begin position="1"/>
        <end position="23"/>
    </location>
</feature>
<evidence type="ECO:0000256" key="1">
    <source>
        <dbReference type="SAM" id="MobiDB-lite"/>
    </source>
</evidence>
<keyword evidence="3" id="KW-1185">Reference proteome</keyword>
<reference evidence="2" key="1">
    <citation type="submission" date="2022-07" db="EMBL/GenBank/DDBJ databases">
        <title>The genome of Lyophyllum shimeji provides insight into the initial evolution of ectomycorrhizal fungal genome.</title>
        <authorList>
            <person name="Kobayashi Y."/>
            <person name="Shibata T."/>
            <person name="Hirakawa H."/>
            <person name="Shigenobu S."/>
            <person name="Nishiyama T."/>
            <person name="Yamada A."/>
            <person name="Hasebe M."/>
            <person name="Kawaguchi M."/>
        </authorList>
    </citation>
    <scope>NUCLEOTIDE SEQUENCE</scope>
    <source>
        <strain evidence="2">AT787</strain>
    </source>
</reference>
<dbReference type="Proteomes" id="UP001063166">
    <property type="component" value="Unassembled WGS sequence"/>
</dbReference>
<comment type="caution">
    <text evidence="2">The sequence shown here is derived from an EMBL/GenBank/DDBJ whole genome shotgun (WGS) entry which is preliminary data.</text>
</comment>
<gene>
    <name evidence="2" type="ORF">LshimejAT787_0210410</name>
</gene>